<name>A0AB37WU28_9PLEO</name>
<dbReference type="Proteomes" id="UP000292340">
    <property type="component" value="Unassembled WGS sequence"/>
</dbReference>
<evidence type="ECO:0000313" key="2">
    <source>
        <dbReference type="Proteomes" id="UP000292340"/>
    </source>
</evidence>
<comment type="caution">
    <text evidence="1">The sequence shown here is derived from an EMBL/GenBank/DDBJ whole genome shotgun (WGS) entry which is preliminary data.</text>
</comment>
<protein>
    <recommendedName>
        <fullName evidence="3">F-box domain-containing protein</fullName>
    </recommendedName>
</protein>
<dbReference type="AlphaFoldDB" id="A0AB37WU28"/>
<reference evidence="1" key="1">
    <citation type="submission" date="2017-10" db="EMBL/GenBank/DDBJ databases">
        <authorList>
            <person name="Armitage A.D."/>
            <person name="Barbara D.J."/>
            <person name="Woodhall J.W."/>
            <person name="Sreenivasaprasad S."/>
            <person name="Lane C.R."/>
            <person name="Clarkson J.P."/>
            <person name="Harrison R.J."/>
        </authorList>
    </citation>
    <scope>NUCLEOTIDE SEQUENCE</scope>
    <source>
        <strain evidence="1">FERA 1164</strain>
    </source>
</reference>
<organism evidence="1 2">
    <name type="scientific">Alternaria tenuissima</name>
    <dbReference type="NCBI Taxonomy" id="119927"/>
    <lineage>
        <taxon>Eukaryota</taxon>
        <taxon>Fungi</taxon>
        <taxon>Dikarya</taxon>
        <taxon>Ascomycota</taxon>
        <taxon>Pezizomycotina</taxon>
        <taxon>Dothideomycetes</taxon>
        <taxon>Pleosporomycetidae</taxon>
        <taxon>Pleosporales</taxon>
        <taxon>Pleosporineae</taxon>
        <taxon>Pleosporaceae</taxon>
        <taxon>Alternaria</taxon>
        <taxon>Alternaria sect. Alternaria</taxon>
        <taxon>Alternaria alternata complex</taxon>
    </lineage>
</organism>
<evidence type="ECO:0008006" key="3">
    <source>
        <dbReference type="Google" id="ProtNLM"/>
    </source>
</evidence>
<proteinExistence type="predicted"/>
<evidence type="ECO:0000313" key="1">
    <source>
        <dbReference type="EMBL" id="RYN35484.1"/>
    </source>
</evidence>
<sequence>MGQHATTNSLDNNQDAKCRDLCEQMITTLPRELRDIIYEYILCDTLYKDVAASTNEPASSQAGLDYWQVEKVADTAWKELLEAWYRSARFHMGEDLGYIERFLSSNVARLGVPRHHLITKISITFNQRDVVFLKKPLGGDVTKVPTSRARILERLEHLFLLKRGASIHLYVIIGCRWTRRMMMIDARSPRRERKVLRQVTTVMFDVLLRPSAEGYRLAMGIQLFSRRPDKSSLFDLCSGNLPLEEED</sequence>
<accession>A0AB37WU28</accession>
<reference evidence="1" key="2">
    <citation type="journal article" date="2019" name="bioRxiv">
        <title>Genomics, evolutionary history and diagnostics of the Alternaria alternata species group including apple and Asian pear pathotypes.</title>
        <authorList>
            <person name="Armitage A.D."/>
            <person name="Cockerton H.M."/>
            <person name="Sreenivasaprasad S."/>
            <person name="Woodhall J.W."/>
            <person name="Lane C.R."/>
            <person name="Harrison R.J."/>
            <person name="Clarkson J.P."/>
        </authorList>
    </citation>
    <scope>NUCLEOTIDE SEQUENCE</scope>
    <source>
        <strain evidence="1">FERA 1164</strain>
    </source>
</reference>
<gene>
    <name evidence="1" type="ORF">AA0115_g2292</name>
</gene>
<dbReference type="EMBL" id="PDXB01000004">
    <property type="protein sequence ID" value="RYN35484.1"/>
    <property type="molecule type" value="Genomic_DNA"/>
</dbReference>